<feature type="compositionally biased region" description="Basic and acidic residues" evidence="3">
    <location>
        <begin position="751"/>
        <end position="765"/>
    </location>
</feature>
<evidence type="ECO:0000259" key="4">
    <source>
        <dbReference type="Pfam" id="PF23598"/>
    </source>
</evidence>
<accession>A0A8S3RAK7</accession>
<evidence type="ECO:0000256" key="3">
    <source>
        <dbReference type="SAM" id="MobiDB-lite"/>
    </source>
</evidence>
<dbReference type="Proteomes" id="UP000683360">
    <property type="component" value="Unassembled WGS sequence"/>
</dbReference>
<keyword evidence="1" id="KW-0433">Leucine-rich repeat</keyword>
<dbReference type="AlphaFoldDB" id="A0A8S3RAK7"/>
<dbReference type="SMART" id="SM00364">
    <property type="entry name" value="LRR_BAC"/>
    <property type="match status" value="17"/>
</dbReference>
<dbReference type="PROSITE" id="PS51450">
    <property type="entry name" value="LRR"/>
    <property type="match status" value="3"/>
</dbReference>
<protein>
    <recommendedName>
        <fullName evidence="4">Disease resistance R13L4/SHOC-2-like LRR domain-containing protein</fullName>
    </recommendedName>
</protein>
<keyword evidence="6" id="KW-1185">Reference proteome</keyword>
<gene>
    <name evidence="5" type="ORF">MEDL_20696</name>
</gene>
<dbReference type="PRINTS" id="PR00019">
    <property type="entry name" value="LEURICHRPT"/>
</dbReference>
<keyword evidence="2" id="KW-0677">Repeat</keyword>
<dbReference type="SUPFAM" id="SSF52058">
    <property type="entry name" value="L domain-like"/>
    <property type="match status" value="3"/>
</dbReference>
<evidence type="ECO:0000313" key="5">
    <source>
        <dbReference type="EMBL" id="CAG2206396.1"/>
    </source>
</evidence>
<dbReference type="SMART" id="SM00369">
    <property type="entry name" value="LRR_TYP"/>
    <property type="match status" value="18"/>
</dbReference>
<feature type="domain" description="Disease resistance R13L4/SHOC-2-like LRR" evidence="4">
    <location>
        <begin position="243"/>
        <end position="345"/>
    </location>
</feature>
<comment type="caution">
    <text evidence="5">The sequence shown here is derived from an EMBL/GenBank/DDBJ whole genome shotgun (WGS) entry which is preliminary data.</text>
</comment>
<dbReference type="InterPro" id="IPR032675">
    <property type="entry name" value="LRR_dom_sf"/>
</dbReference>
<evidence type="ECO:0000256" key="1">
    <source>
        <dbReference type="ARBA" id="ARBA00022614"/>
    </source>
</evidence>
<dbReference type="InterPro" id="IPR001611">
    <property type="entry name" value="Leu-rich_rpt"/>
</dbReference>
<dbReference type="InterPro" id="IPR003591">
    <property type="entry name" value="Leu-rich_rpt_typical-subtyp"/>
</dbReference>
<dbReference type="GO" id="GO:0005737">
    <property type="term" value="C:cytoplasm"/>
    <property type="evidence" value="ECO:0007669"/>
    <property type="project" value="TreeGrafter"/>
</dbReference>
<evidence type="ECO:0000313" key="6">
    <source>
        <dbReference type="Proteomes" id="UP000683360"/>
    </source>
</evidence>
<dbReference type="OrthoDB" id="676979at2759"/>
<dbReference type="PANTHER" id="PTHR48051:SF1">
    <property type="entry name" value="RAS SUPPRESSOR PROTEIN 1"/>
    <property type="match status" value="1"/>
</dbReference>
<proteinExistence type="predicted"/>
<sequence>MSARRKKKDEKPSPAIGPGSKIISLPDPLKKHVKRVGDTKKVHLKFGNCNYKSLPIEIYNNEELSQLTVRFTAENNRMKRLPKAVSALENLEYIDIENNALTAFPGSVAKLKKLQILKIENNDIKKLPPSIHKATGLNKLFASNNRIRALPKSIGKSTATYVDVSGNLIKSFKKGVYEMTAEINLSDNRLTEMPPATVKKPNIQKMILSNNGISYIPENIDKLQRLTWLDLSNNALQELPAQLGGIKFLHFLDLSNNNIKNLPEEICNLGYALDTLNIGNNEIPLLPHDMAKLKKLRVFHAQNNQVEYLPEGIRELPCLNILDVSHNNLNSMKFAVYLKQLESLNISKNQVEVIPVEIDHMKSLVALDISWNKIRELPDSVGNVKTMKSLNIAGNKLLMLPETLGQEQVLTFLDISNNKLTAIPHDLRKLRNLETFKLNNNEVAAIPRSIDFLYQLRSLNAASNGITELNVPKTLTSLDLSDNPLTINPSDLRSALVVIGDKDHLRNITSLTLCKLGMEEIPPAIFNMRCLKHLDVSENSIRSITDVCKLKSLESVNANQNELTAVPSKIGTMIKLEKLTVSNNGITEFPPSVVKLVSLNHLDMSFNKMSILPDNFGDMNKLILLDLSNNELVNFPKDQIDVFASLLRLNVSKNHIDVMPIEFPYLYRLKALEVGCNDLKSLPNDLDKMKNLELLDISDNIIEVLPERICKMPALKKLDCSDNKITKGFPKAWENMRQKVTITYDNQSSFKSREARERPSDKEAETQVSPKAKKKGLGKKKVSPVGTPPIRVKSKNMKSAPP</sequence>
<dbReference type="Gene3D" id="3.80.10.10">
    <property type="entry name" value="Ribonuclease Inhibitor"/>
    <property type="match status" value="3"/>
</dbReference>
<dbReference type="EMBL" id="CAJPWZ010001046">
    <property type="protein sequence ID" value="CAG2206396.1"/>
    <property type="molecule type" value="Genomic_DNA"/>
</dbReference>
<name>A0A8S3RAK7_MYTED</name>
<organism evidence="5 6">
    <name type="scientific">Mytilus edulis</name>
    <name type="common">Blue mussel</name>
    <dbReference type="NCBI Taxonomy" id="6550"/>
    <lineage>
        <taxon>Eukaryota</taxon>
        <taxon>Metazoa</taxon>
        <taxon>Spiralia</taxon>
        <taxon>Lophotrochozoa</taxon>
        <taxon>Mollusca</taxon>
        <taxon>Bivalvia</taxon>
        <taxon>Autobranchia</taxon>
        <taxon>Pteriomorphia</taxon>
        <taxon>Mytilida</taxon>
        <taxon>Mytiloidea</taxon>
        <taxon>Mytilidae</taxon>
        <taxon>Mytilinae</taxon>
        <taxon>Mytilus</taxon>
    </lineage>
</organism>
<feature type="region of interest" description="Disordered" evidence="3">
    <location>
        <begin position="744"/>
        <end position="802"/>
    </location>
</feature>
<dbReference type="PANTHER" id="PTHR48051">
    <property type="match status" value="1"/>
</dbReference>
<dbReference type="SMART" id="SM00365">
    <property type="entry name" value="LRR_SD22"/>
    <property type="match status" value="9"/>
</dbReference>
<feature type="region of interest" description="Disordered" evidence="3">
    <location>
        <begin position="1"/>
        <end position="21"/>
    </location>
</feature>
<evidence type="ECO:0000256" key="2">
    <source>
        <dbReference type="ARBA" id="ARBA00022737"/>
    </source>
</evidence>
<feature type="compositionally biased region" description="Basic residues" evidence="3">
    <location>
        <begin position="771"/>
        <end position="782"/>
    </location>
</feature>
<dbReference type="Pfam" id="PF23598">
    <property type="entry name" value="LRR_14"/>
    <property type="match status" value="1"/>
</dbReference>
<dbReference type="InterPro" id="IPR055414">
    <property type="entry name" value="LRR_R13L4/SHOC2-like"/>
</dbReference>
<dbReference type="Pfam" id="PF13855">
    <property type="entry name" value="LRR_8"/>
    <property type="match status" value="5"/>
</dbReference>
<dbReference type="InterPro" id="IPR050216">
    <property type="entry name" value="LRR_domain-containing"/>
</dbReference>
<reference evidence="5" key="1">
    <citation type="submission" date="2021-03" db="EMBL/GenBank/DDBJ databases">
        <authorList>
            <person name="Bekaert M."/>
        </authorList>
    </citation>
    <scope>NUCLEOTIDE SEQUENCE</scope>
</reference>
<dbReference type="Pfam" id="PF00560">
    <property type="entry name" value="LRR_1"/>
    <property type="match status" value="1"/>
</dbReference>